<keyword evidence="7" id="KW-1185">Reference proteome</keyword>
<sequence>MTTMAELVFDGSTFDGATPVSDNLNLKQHLNTPSEEGQTLRGNVEKALRNYFAHLEGASVTDVYNLVLSEVEAPLLETVMNYVKGNQTKASELLGLNRGTLRKKLKQYDLL</sequence>
<dbReference type="Gene3D" id="1.10.10.60">
    <property type="entry name" value="Homeodomain-like"/>
    <property type="match status" value="1"/>
</dbReference>
<dbReference type="Pfam" id="PF02954">
    <property type="entry name" value="HTH_8"/>
    <property type="match status" value="1"/>
</dbReference>
<dbReference type="AlphaFoldDB" id="A0A2W5F1S1"/>
<protein>
    <recommendedName>
        <fullName evidence="3">Putative Fis-like DNA-binding protein</fullName>
    </recommendedName>
</protein>
<accession>A0A1H2R7L5</accession>
<dbReference type="PRINTS" id="PR01590">
    <property type="entry name" value="HTHFIS"/>
</dbReference>
<evidence type="ECO:0000313" key="5">
    <source>
        <dbReference type="EMBL" id="PZP26336.1"/>
    </source>
</evidence>
<dbReference type="Proteomes" id="UP000249198">
    <property type="component" value="Unassembled WGS sequence"/>
</dbReference>
<name>A0A2W5F1S1_9PSED</name>
<evidence type="ECO:0000259" key="4">
    <source>
        <dbReference type="Pfam" id="PF02954"/>
    </source>
</evidence>
<evidence type="ECO:0000256" key="3">
    <source>
        <dbReference type="ARBA" id="ARBA00029540"/>
    </source>
</evidence>
<dbReference type="PANTHER" id="PTHR47918:SF1">
    <property type="entry name" value="DNA-BINDING PROTEIN FIS"/>
    <property type="match status" value="1"/>
</dbReference>
<dbReference type="InterPro" id="IPR002197">
    <property type="entry name" value="HTH_Fis"/>
</dbReference>
<reference evidence="5 8" key="3">
    <citation type="submission" date="2017-08" db="EMBL/GenBank/DDBJ databases">
        <title>Infants hospitalized years apart are colonized by the same room-sourced microbial strains.</title>
        <authorList>
            <person name="Brooks B."/>
            <person name="Olm M.R."/>
            <person name="Firek B.A."/>
            <person name="Baker R."/>
            <person name="Thomas B.C."/>
            <person name="Morowitz M.J."/>
            <person name="Banfield J.F."/>
        </authorList>
    </citation>
    <scope>NUCLEOTIDE SEQUENCE [LARGE SCALE GENOMIC DNA]</scope>
    <source>
        <strain evidence="5">S2_009_000_R2_77</strain>
    </source>
</reference>
<dbReference type="OrthoDB" id="9802388at2"/>
<evidence type="ECO:0000313" key="7">
    <source>
        <dbReference type="Proteomes" id="UP000243778"/>
    </source>
</evidence>
<proteinExistence type="inferred from homology"/>
<dbReference type="PRINTS" id="PR01591">
    <property type="entry name" value="DNABINDNGFIS"/>
</dbReference>
<accession>A0A2W5F1S1</accession>
<organism evidence="5 8">
    <name type="scientific">Pseudomonas kuykendallii</name>
    <dbReference type="NCBI Taxonomy" id="1007099"/>
    <lineage>
        <taxon>Bacteria</taxon>
        <taxon>Pseudomonadati</taxon>
        <taxon>Pseudomonadota</taxon>
        <taxon>Gammaproteobacteria</taxon>
        <taxon>Pseudomonadales</taxon>
        <taxon>Pseudomonadaceae</taxon>
        <taxon>Pseudomonas</taxon>
    </lineage>
</organism>
<feature type="domain" description="DNA binding HTH" evidence="4">
    <location>
        <begin position="68"/>
        <end position="108"/>
    </location>
</feature>
<evidence type="ECO:0000313" key="8">
    <source>
        <dbReference type="Proteomes" id="UP000249198"/>
    </source>
</evidence>
<dbReference type="EMBL" id="QFOH01000002">
    <property type="protein sequence ID" value="PZP26336.1"/>
    <property type="molecule type" value="Genomic_DNA"/>
</dbReference>
<evidence type="ECO:0000256" key="1">
    <source>
        <dbReference type="ARBA" id="ARBA00008559"/>
    </source>
</evidence>
<dbReference type="SUPFAM" id="SSF46689">
    <property type="entry name" value="Homeodomain-like"/>
    <property type="match status" value="1"/>
</dbReference>
<dbReference type="PANTHER" id="PTHR47918">
    <property type="entry name" value="DNA-BINDING PROTEIN FIS"/>
    <property type="match status" value="1"/>
</dbReference>
<dbReference type="EMBL" id="FNNU01000001">
    <property type="protein sequence ID" value="SDW14669.1"/>
    <property type="molecule type" value="Genomic_DNA"/>
</dbReference>
<comment type="similarity">
    <text evidence="1">Belongs to the transcriptional regulatory Fis family.</text>
</comment>
<evidence type="ECO:0000313" key="6">
    <source>
        <dbReference type="EMBL" id="SDW14669.1"/>
    </source>
</evidence>
<dbReference type="InterPro" id="IPR050207">
    <property type="entry name" value="Trans_regulatory_Fis"/>
</dbReference>
<reference evidence="7" key="1">
    <citation type="submission" date="2016-10" db="EMBL/GenBank/DDBJ databases">
        <authorList>
            <person name="Varghese N."/>
            <person name="Submissions S."/>
        </authorList>
    </citation>
    <scope>NUCLEOTIDE SEQUENCE [LARGE SCALE GENOMIC DNA]</scope>
    <source>
        <strain evidence="7">NRRL B-59562</strain>
    </source>
</reference>
<dbReference type="PIRSF" id="PIRSF002097">
    <property type="entry name" value="DNA-binding_Fis"/>
    <property type="match status" value="1"/>
</dbReference>
<dbReference type="STRING" id="1007099.SAMN05216287_0245"/>
<evidence type="ECO:0000256" key="2">
    <source>
        <dbReference type="ARBA" id="ARBA00023125"/>
    </source>
</evidence>
<dbReference type="InterPro" id="IPR005412">
    <property type="entry name" value="Fis_DNA-bd"/>
</dbReference>
<dbReference type="InterPro" id="IPR009057">
    <property type="entry name" value="Homeodomain-like_sf"/>
</dbReference>
<dbReference type="Proteomes" id="UP000243778">
    <property type="component" value="Unassembled WGS sequence"/>
</dbReference>
<reference evidence="6" key="2">
    <citation type="submission" date="2016-10" db="EMBL/GenBank/DDBJ databases">
        <authorList>
            <person name="de Groot N.N."/>
        </authorList>
    </citation>
    <scope>NUCLEOTIDE SEQUENCE [LARGE SCALE GENOMIC DNA]</scope>
    <source>
        <strain evidence="6">NRRL B-59562</strain>
    </source>
</reference>
<gene>
    <name evidence="5" type="ORF">DI599_01590</name>
    <name evidence="6" type="ORF">SAMN05216287_0245</name>
</gene>
<dbReference type="GO" id="GO:0006355">
    <property type="term" value="P:regulation of DNA-templated transcription"/>
    <property type="evidence" value="ECO:0007669"/>
    <property type="project" value="InterPro"/>
</dbReference>
<dbReference type="NCBIfam" id="NF001659">
    <property type="entry name" value="PRK00430.1"/>
    <property type="match status" value="1"/>
</dbReference>
<dbReference type="GO" id="GO:0043565">
    <property type="term" value="F:sequence-specific DNA binding"/>
    <property type="evidence" value="ECO:0007669"/>
    <property type="project" value="InterPro"/>
</dbReference>
<keyword evidence="2 5" id="KW-0238">DNA-binding</keyword>